<comment type="caution">
    <text evidence="1">The sequence shown here is derived from an EMBL/GenBank/DDBJ whole genome shotgun (WGS) entry which is preliminary data.</text>
</comment>
<dbReference type="InterPro" id="IPR027417">
    <property type="entry name" value="P-loop_NTPase"/>
</dbReference>
<dbReference type="SUPFAM" id="SSF52540">
    <property type="entry name" value="P-loop containing nucleoside triphosphate hydrolases"/>
    <property type="match status" value="1"/>
</dbReference>
<dbReference type="EMBL" id="DYWV01000193">
    <property type="protein sequence ID" value="HJF40380.1"/>
    <property type="molecule type" value="Genomic_DNA"/>
</dbReference>
<dbReference type="AlphaFoldDB" id="A0A921GBS5"/>
<protein>
    <recommendedName>
        <fullName evidence="3">HPr kinase/phosphorylase C-terminal domain-containing protein</fullName>
    </recommendedName>
</protein>
<dbReference type="SUPFAM" id="SSF53795">
    <property type="entry name" value="PEP carboxykinase-like"/>
    <property type="match status" value="1"/>
</dbReference>
<dbReference type="Gene3D" id="3.40.50.300">
    <property type="entry name" value="P-loop containing nucleotide triphosphate hydrolases"/>
    <property type="match status" value="1"/>
</dbReference>
<reference evidence="1" key="2">
    <citation type="submission" date="2021-09" db="EMBL/GenBank/DDBJ databases">
        <authorList>
            <person name="Gilroy R."/>
        </authorList>
    </citation>
    <scope>NUCLEOTIDE SEQUENCE</scope>
    <source>
        <strain evidence="1">CHK193-16274</strain>
    </source>
</reference>
<reference evidence="1" key="1">
    <citation type="journal article" date="2021" name="PeerJ">
        <title>Extensive microbial diversity within the chicken gut microbiome revealed by metagenomics and culture.</title>
        <authorList>
            <person name="Gilroy R."/>
            <person name="Ravi A."/>
            <person name="Getino M."/>
            <person name="Pursley I."/>
            <person name="Horton D.L."/>
            <person name="Alikhan N.F."/>
            <person name="Baker D."/>
            <person name="Gharbi K."/>
            <person name="Hall N."/>
            <person name="Watson M."/>
            <person name="Adriaenssens E.M."/>
            <person name="Foster-Nyarko E."/>
            <person name="Jarju S."/>
            <person name="Secka A."/>
            <person name="Antonio M."/>
            <person name="Oren A."/>
            <person name="Chaudhuri R.R."/>
            <person name="La Ragione R."/>
            <person name="Hildebrand F."/>
            <person name="Pallen M.J."/>
        </authorList>
    </citation>
    <scope>NUCLEOTIDE SEQUENCE</scope>
    <source>
        <strain evidence="1">CHK193-16274</strain>
    </source>
</reference>
<gene>
    <name evidence="1" type="ORF">K8V91_05595</name>
</gene>
<evidence type="ECO:0000313" key="1">
    <source>
        <dbReference type="EMBL" id="HJF40380.1"/>
    </source>
</evidence>
<dbReference type="Proteomes" id="UP000749320">
    <property type="component" value="Unassembled WGS sequence"/>
</dbReference>
<sequence length="298" mass="34358">MRKKNIYLAYNISIETSLFLIGFNEVKSRTDICYFLIVDHNLKTLHHLNTFPSENPYCEIKPDSAIISWRKSITYKIDFINKIISVYKEEILPEVDYSLSLNYVLSIICYQNSILPIHGACLKNKNNKCIVIIGHSSIGKSTLTAKLLDNNWSFISEEMTALDIINSKIIPYGGGVYVRLKNLDIIKTSNEVGNDFKLFVSDVEKHCIWKKNWMCSYDNNEINAIIFLANSKTMSFNKLNFTEALYLLTQNIYAPTTINKSLATHFLKPITKICSKTNCYLYSFEKYPSTSFLNNYVF</sequence>
<evidence type="ECO:0000313" key="2">
    <source>
        <dbReference type="Proteomes" id="UP000749320"/>
    </source>
</evidence>
<organism evidence="1 2">
    <name type="scientific">Thomasclavelia spiroformis</name>
    <dbReference type="NCBI Taxonomy" id="29348"/>
    <lineage>
        <taxon>Bacteria</taxon>
        <taxon>Bacillati</taxon>
        <taxon>Bacillota</taxon>
        <taxon>Erysipelotrichia</taxon>
        <taxon>Erysipelotrichales</taxon>
        <taxon>Coprobacillaceae</taxon>
        <taxon>Thomasclavelia</taxon>
    </lineage>
</organism>
<accession>A0A921GBS5</accession>
<proteinExistence type="predicted"/>
<evidence type="ECO:0008006" key="3">
    <source>
        <dbReference type="Google" id="ProtNLM"/>
    </source>
</evidence>
<name>A0A921GBS5_9FIRM</name>